<dbReference type="InterPro" id="IPR036695">
    <property type="entry name" value="Arg-tRNA-synth_N_sf"/>
</dbReference>
<dbReference type="Gene3D" id="3.30.1360.70">
    <property type="entry name" value="Arginyl tRNA synthetase N-terminal domain"/>
    <property type="match status" value="1"/>
</dbReference>
<evidence type="ECO:0000259" key="1">
    <source>
        <dbReference type="SMART" id="SM01016"/>
    </source>
</evidence>
<feature type="domain" description="Arginyl tRNA synthetase N-terminal" evidence="1">
    <location>
        <begin position="3"/>
        <end position="82"/>
    </location>
</feature>
<proteinExistence type="predicted"/>
<dbReference type="EMBL" id="LCLJ01000020">
    <property type="protein sequence ID" value="KKU14586.1"/>
    <property type="molecule type" value="Genomic_DNA"/>
</dbReference>
<dbReference type="PATRIC" id="fig|1618663.3.peg.482"/>
<keyword evidence="2" id="KW-0436">Ligase</keyword>
<protein>
    <submittedName>
        <fullName evidence="2">Arginine-tRNA ligase</fullName>
    </submittedName>
</protein>
<evidence type="ECO:0000313" key="2">
    <source>
        <dbReference type="EMBL" id="KKU14586.1"/>
    </source>
</evidence>
<name>A0A0G1N1X3_9BACT</name>
<dbReference type="SUPFAM" id="SSF55190">
    <property type="entry name" value="Arginyl-tRNA synthetase (ArgRS), N-terminal 'additional' domain"/>
    <property type="match status" value="1"/>
</dbReference>
<accession>A0A0G1N1X3</accession>
<reference evidence="2 3" key="1">
    <citation type="journal article" date="2015" name="Nature">
        <title>rRNA introns, odd ribosomes, and small enigmatic genomes across a large radiation of phyla.</title>
        <authorList>
            <person name="Brown C.T."/>
            <person name="Hug L.A."/>
            <person name="Thomas B.C."/>
            <person name="Sharon I."/>
            <person name="Castelle C.J."/>
            <person name="Singh A."/>
            <person name="Wilkins M.J."/>
            <person name="Williams K.H."/>
            <person name="Banfield J.F."/>
        </authorList>
    </citation>
    <scope>NUCLEOTIDE SEQUENCE [LARGE SCALE GENOMIC DNA]</scope>
</reference>
<gene>
    <name evidence="2" type="ORF">UX22_C0020G0005</name>
</gene>
<evidence type="ECO:0000313" key="3">
    <source>
        <dbReference type="Proteomes" id="UP000034727"/>
    </source>
</evidence>
<dbReference type="GO" id="GO:0005737">
    <property type="term" value="C:cytoplasm"/>
    <property type="evidence" value="ECO:0007669"/>
    <property type="project" value="InterPro"/>
</dbReference>
<sequence>MKEEILARISECGVPRDKIGLEFQENESLGHYSTSAAFLVARQKNISSKAAAEELAALIEKNNDGFFSRIEVAGAGFINFWISPAVFQKETLTILNKGEAYGKNDAGKGRKARVEYVSANPTGRANRKTRRHAFLLV</sequence>
<dbReference type="Pfam" id="PF03485">
    <property type="entry name" value="Arg_tRNA_synt_N"/>
    <property type="match status" value="1"/>
</dbReference>
<organism evidence="2 3">
    <name type="scientific">Candidatus Jorgensenbacteria bacterium GW2011_GWA2_45_9</name>
    <dbReference type="NCBI Taxonomy" id="1618663"/>
    <lineage>
        <taxon>Bacteria</taxon>
        <taxon>Candidatus Joergenseniibacteriota</taxon>
    </lineage>
</organism>
<dbReference type="GO" id="GO:0004814">
    <property type="term" value="F:arginine-tRNA ligase activity"/>
    <property type="evidence" value="ECO:0007669"/>
    <property type="project" value="InterPro"/>
</dbReference>
<dbReference type="GO" id="GO:0006420">
    <property type="term" value="P:arginyl-tRNA aminoacylation"/>
    <property type="evidence" value="ECO:0007669"/>
    <property type="project" value="InterPro"/>
</dbReference>
<dbReference type="AlphaFoldDB" id="A0A0G1N1X3"/>
<dbReference type="InterPro" id="IPR005148">
    <property type="entry name" value="Arg-tRNA-synth_N"/>
</dbReference>
<dbReference type="SMART" id="SM01016">
    <property type="entry name" value="Arg_tRNA_synt_N"/>
    <property type="match status" value="1"/>
</dbReference>
<comment type="caution">
    <text evidence="2">The sequence shown here is derived from an EMBL/GenBank/DDBJ whole genome shotgun (WGS) entry which is preliminary data.</text>
</comment>
<dbReference type="Proteomes" id="UP000034727">
    <property type="component" value="Unassembled WGS sequence"/>
</dbReference>
<dbReference type="GO" id="GO:0005524">
    <property type="term" value="F:ATP binding"/>
    <property type="evidence" value="ECO:0007669"/>
    <property type="project" value="InterPro"/>
</dbReference>